<accession>A0ABR2GUA8</accession>
<feature type="compositionally biased region" description="Polar residues" evidence="1">
    <location>
        <begin position="122"/>
        <end position="135"/>
    </location>
</feature>
<sequence length="135" mass="15497">MHYLIQKQEKQIMKNLIMNFMKELLILKAVSIQIMNHLNTNHMKDNAGLEINELNDISMDTNQENSTSSPPYQSFTTISLNSVSNTIHVRCNESEYTDYESSEYVSSEDNTHSEINELNDISMDTNQENSTSSPQ</sequence>
<comment type="caution">
    <text evidence="2">The sequence shown here is derived from an EMBL/GenBank/DDBJ whole genome shotgun (WGS) entry which is preliminary data.</text>
</comment>
<feature type="region of interest" description="Disordered" evidence="1">
    <location>
        <begin position="98"/>
        <end position="135"/>
    </location>
</feature>
<protein>
    <submittedName>
        <fullName evidence="2">Uncharacterized protein</fullName>
    </submittedName>
</protein>
<proteinExistence type="predicted"/>
<evidence type="ECO:0000256" key="1">
    <source>
        <dbReference type="SAM" id="MobiDB-lite"/>
    </source>
</evidence>
<evidence type="ECO:0000313" key="2">
    <source>
        <dbReference type="EMBL" id="KAK8837525.1"/>
    </source>
</evidence>
<name>A0ABR2GUA8_9EUKA</name>
<evidence type="ECO:0000313" key="3">
    <source>
        <dbReference type="Proteomes" id="UP001470230"/>
    </source>
</evidence>
<dbReference type="Proteomes" id="UP001470230">
    <property type="component" value="Unassembled WGS sequence"/>
</dbReference>
<gene>
    <name evidence="2" type="ORF">M9Y10_036523</name>
</gene>
<organism evidence="2 3">
    <name type="scientific">Tritrichomonas musculus</name>
    <dbReference type="NCBI Taxonomy" id="1915356"/>
    <lineage>
        <taxon>Eukaryota</taxon>
        <taxon>Metamonada</taxon>
        <taxon>Parabasalia</taxon>
        <taxon>Tritrichomonadida</taxon>
        <taxon>Tritrichomonadidae</taxon>
        <taxon>Tritrichomonas</taxon>
    </lineage>
</organism>
<reference evidence="2 3" key="1">
    <citation type="submission" date="2024-04" db="EMBL/GenBank/DDBJ databases">
        <title>Tritrichomonas musculus Genome.</title>
        <authorList>
            <person name="Alves-Ferreira E."/>
            <person name="Grigg M."/>
            <person name="Lorenzi H."/>
            <person name="Galac M."/>
        </authorList>
    </citation>
    <scope>NUCLEOTIDE SEQUENCE [LARGE SCALE GENOMIC DNA]</scope>
    <source>
        <strain evidence="2 3">EAF2021</strain>
    </source>
</reference>
<keyword evidence="3" id="KW-1185">Reference proteome</keyword>
<dbReference type="EMBL" id="JAPFFF010000059">
    <property type="protein sequence ID" value="KAK8837525.1"/>
    <property type="molecule type" value="Genomic_DNA"/>
</dbReference>